<dbReference type="CDD" id="cd00009">
    <property type="entry name" value="AAA"/>
    <property type="match status" value="1"/>
</dbReference>
<dbReference type="Pfam" id="PF13426">
    <property type="entry name" value="PAS_9"/>
    <property type="match status" value="2"/>
</dbReference>
<dbReference type="SUPFAM" id="SSF52540">
    <property type="entry name" value="P-loop containing nucleoside triphosphate hydrolases"/>
    <property type="match status" value="1"/>
</dbReference>
<sequence length="700" mass="79449">MTSFIARKVHPFLTISIEPFEQQWQEKLKNTQTSFLFLTENGTIISYIFLKDVYKNHVDFTLETLRSYAQPIDDLSVIHQNQSLASLPFIFQILGAPITLVKNEAHQYNGYIHREDLLVELLRQEDNNTNVLKMMLSSIPMGIFIADHHNKIVDYNEAGLKMMKASPRQMEGAEANQWFNKNLLNHVYETKREVLNQIQVEGEVGVLVDYSPIVNQWGASDGIMIIVQDLPMVEEMAMEIEYVKNLNADLNAILASMYDEIVVVNAEGDVLRYNEHFITNAGGSVLKVGDNLFAIENQHYFSPSVAHLVLEKKEKISIIQETSAEKNILTTGNPVFDEEGHIHRIVIAFRDITETTQLKSELQETKALNKRFKEELEILKRRDKIIYCSSEMEQVMAKVYKLGEFHSSVLIMGESGVGKELIAQSIHRNGLRAQQPFLSINCGAIPGELLESELFGYAKGAFTGAHTKGKLGYFQQADQGVLLLDEIGEMSADLQVKLLRVLQEGQVTPVGSAKPIAIDVQIIAATNKNLEKMVEEGTFREDLYYRINVIPITVPPLRERPEDIPLLAYHFLQQLNLKYDKNYLLSPEAMNVLEVHTWPGNIRELENIIERLVVTSDEQVISADLVRSFLKLGTRSGKQKPIITDIVPYYEAQESIEEQLILLAMEKYKTTTKAAKALQISQPAVSRKYNKILRKQVGID</sequence>
<gene>
    <name evidence="8" type="ORF">HUG15_09465</name>
</gene>
<dbReference type="InterPro" id="IPR000014">
    <property type="entry name" value="PAS"/>
</dbReference>
<dbReference type="InterPro" id="IPR000700">
    <property type="entry name" value="PAS-assoc_C"/>
</dbReference>
<proteinExistence type="predicted"/>
<dbReference type="PROSITE" id="PS00675">
    <property type="entry name" value="SIGMA54_INTERACT_1"/>
    <property type="match status" value="1"/>
</dbReference>
<protein>
    <submittedName>
        <fullName evidence="8">Sigma 54-interacting transcriptional regulator</fullName>
    </submittedName>
</protein>
<evidence type="ECO:0000313" key="9">
    <source>
        <dbReference type="Proteomes" id="UP000595823"/>
    </source>
</evidence>
<feature type="domain" description="Sigma-54 factor interaction" evidence="6">
    <location>
        <begin position="385"/>
        <end position="614"/>
    </location>
</feature>
<dbReference type="SMART" id="SM00382">
    <property type="entry name" value="AAA"/>
    <property type="match status" value="1"/>
</dbReference>
<dbReference type="InterPro" id="IPR027417">
    <property type="entry name" value="P-loop_NTPase"/>
</dbReference>
<dbReference type="Gene3D" id="3.30.450.20">
    <property type="entry name" value="PAS domain"/>
    <property type="match status" value="2"/>
</dbReference>
<keyword evidence="2" id="KW-0067">ATP-binding</keyword>
<dbReference type="InterPro" id="IPR046342">
    <property type="entry name" value="CBS_dom_sf"/>
</dbReference>
<dbReference type="InterPro" id="IPR058031">
    <property type="entry name" value="AAA_lid_NorR"/>
</dbReference>
<dbReference type="GO" id="GO:0006355">
    <property type="term" value="P:regulation of DNA-templated transcription"/>
    <property type="evidence" value="ECO:0007669"/>
    <property type="project" value="InterPro"/>
</dbReference>
<dbReference type="InterPro" id="IPR025944">
    <property type="entry name" value="Sigma_54_int_dom_CS"/>
</dbReference>
<evidence type="ECO:0000256" key="1">
    <source>
        <dbReference type="ARBA" id="ARBA00022741"/>
    </source>
</evidence>
<dbReference type="Gene3D" id="1.10.10.60">
    <property type="entry name" value="Homeodomain-like"/>
    <property type="match status" value="1"/>
</dbReference>
<dbReference type="RefSeq" id="WP_200128405.1">
    <property type="nucleotide sequence ID" value="NZ_CP054705.1"/>
</dbReference>
<evidence type="ECO:0000256" key="3">
    <source>
        <dbReference type="ARBA" id="ARBA00023015"/>
    </source>
</evidence>
<evidence type="ECO:0000256" key="4">
    <source>
        <dbReference type="ARBA" id="ARBA00023163"/>
    </source>
</evidence>
<evidence type="ECO:0000256" key="5">
    <source>
        <dbReference type="SAM" id="Coils"/>
    </source>
</evidence>
<dbReference type="SUPFAM" id="SSF55785">
    <property type="entry name" value="PYP-like sensor domain (PAS domain)"/>
    <property type="match status" value="1"/>
</dbReference>
<dbReference type="SUPFAM" id="SSF54631">
    <property type="entry name" value="CBS-domain pair"/>
    <property type="match status" value="1"/>
</dbReference>
<dbReference type="AlphaFoldDB" id="A0A7T6Z2Y3"/>
<dbReference type="EMBL" id="CP054705">
    <property type="protein sequence ID" value="QQK75771.1"/>
    <property type="molecule type" value="Genomic_DNA"/>
</dbReference>
<keyword evidence="9" id="KW-1185">Reference proteome</keyword>
<dbReference type="PANTHER" id="PTHR32071">
    <property type="entry name" value="TRANSCRIPTIONAL REGULATORY PROTEIN"/>
    <property type="match status" value="1"/>
</dbReference>
<dbReference type="InterPro" id="IPR025662">
    <property type="entry name" value="Sigma_54_int_dom_ATP-bd_1"/>
</dbReference>
<dbReference type="GO" id="GO:0005524">
    <property type="term" value="F:ATP binding"/>
    <property type="evidence" value="ECO:0007669"/>
    <property type="project" value="UniProtKB-KW"/>
</dbReference>
<dbReference type="InterPro" id="IPR003593">
    <property type="entry name" value="AAA+_ATPase"/>
</dbReference>
<keyword evidence="5" id="KW-0175">Coiled coil</keyword>
<accession>A0A7T6Z2Y3</accession>
<dbReference type="SMART" id="SM00091">
    <property type="entry name" value="PAS"/>
    <property type="match status" value="2"/>
</dbReference>
<feature type="coiled-coil region" evidence="5">
    <location>
        <begin position="355"/>
        <end position="382"/>
    </location>
</feature>
<organism evidence="8 9">
    <name type="scientific">Salicibibacter cibarius</name>
    <dbReference type="NCBI Taxonomy" id="2743000"/>
    <lineage>
        <taxon>Bacteria</taxon>
        <taxon>Bacillati</taxon>
        <taxon>Bacillota</taxon>
        <taxon>Bacilli</taxon>
        <taxon>Bacillales</taxon>
        <taxon>Bacillaceae</taxon>
        <taxon>Salicibibacter</taxon>
    </lineage>
</organism>
<dbReference type="PROSITE" id="PS50045">
    <property type="entry name" value="SIGMA54_INTERACT_4"/>
    <property type="match status" value="1"/>
</dbReference>
<reference evidence="8 9" key="1">
    <citation type="submission" date="2020-06" db="EMBL/GenBank/DDBJ databases">
        <title>Genomic analysis of Salicibibacter sp. NKC5-3.</title>
        <authorList>
            <person name="Oh Y.J."/>
        </authorList>
    </citation>
    <scope>NUCLEOTIDE SEQUENCE [LARGE SCALE GENOMIC DNA]</scope>
    <source>
        <strain evidence="8 9">NKC5-3</strain>
    </source>
</reference>
<evidence type="ECO:0000313" key="8">
    <source>
        <dbReference type="EMBL" id="QQK75771.1"/>
    </source>
</evidence>
<dbReference type="Pfam" id="PF00158">
    <property type="entry name" value="Sigma54_activat"/>
    <property type="match status" value="1"/>
</dbReference>
<dbReference type="PROSITE" id="PS00688">
    <property type="entry name" value="SIGMA54_INTERACT_3"/>
    <property type="match status" value="1"/>
</dbReference>
<keyword evidence="4" id="KW-0804">Transcription</keyword>
<dbReference type="FunFam" id="3.40.50.300:FF:000006">
    <property type="entry name" value="DNA-binding transcriptional regulator NtrC"/>
    <property type="match status" value="1"/>
</dbReference>
<dbReference type="InterPro" id="IPR035965">
    <property type="entry name" value="PAS-like_dom_sf"/>
</dbReference>
<dbReference type="Gene3D" id="3.40.50.300">
    <property type="entry name" value="P-loop containing nucleotide triphosphate hydrolases"/>
    <property type="match status" value="1"/>
</dbReference>
<evidence type="ECO:0000259" key="6">
    <source>
        <dbReference type="PROSITE" id="PS50045"/>
    </source>
</evidence>
<keyword evidence="3" id="KW-0805">Transcription regulation</keyword>
<evidence type="ECO:0000259" key="7">
    <source>
        <dbReference type="PROSITE" id="PS50113"/>
    </source>
</evidence>
<name>A0A7T6Z2Y3_9BACI</name>
<dbReference type="InterPro" id="IPR002078">
    <property type="entry name" value="Sigma_54_int"/>
</dbReference>
<dbReference type="KEGG" id="scia:HUG15_09465"/>
<dbReference type="CDD" id="cd00130">
    <property type="entry name" value="PAS"/>
    <property type="match status" value="1"/>
</dbReference>
<dbReference type="PROSITE" id="PS50113">
    <property type="entry name" value="PAC"/>
    <property type="match status" value="1"/>
</dbReference>
<dbReference type="Pfam" id="PF25601">
    <property type="entry name" value="AAA_lid_14"/>
    <property type="match status" value="1"/>
</dbReference>
<evidence type="ECO:0000256" key="2">
    <source>
        <dbReference type="ARBA" id="ARBA00022840"/>
    </source>
</evidence>
<dbReference type="Proteomes" id="UP000595823">
    <property type="component" value="Chromosome"/>
</dbReference>
<keyword evidence="1" id="KW-0547">Nucleotide-binding</keyword>
<feature type="domain" description="PAC" evidence="7">
    <location>
        <begin position="312"/>
        <end position="364"/>
    </location>
</feature>
<dbReference type="Gene3D" id="1.10.8.60">
    <property type="match status" value="1"/>
</dbReference>